<dbReference type="GO" id="GO:0006303">
    <property type="term" value="P:double-strand break repair via nonhomologous end joining"/>
    <property type="evidence" value="ECO:0007669"/>
    <property type="project" value="TreeGrafter"/>
</dbReference>
<feature type="compositionally biased region" description="Low complexity" evidence="4">
    <location>
        <begin position="676"/>
        <end position="695"/>
    </location>
</feature>
<dbReference type="Proteomes" id="UP000249723">
    <property type="component" value="Unassembled WGS sequence"/>
</dbReference>
<dbReference type="OrthoDB" id="5561659at2759"/>
<evidence type="ECO:0000256" key="1">
    <source>
        <dbReference type="ARBA" id="ARBA00022722"/>
    </source>
</evidence>
<dbReference type="SMART" id="SM00849">
    <property type="entry name" value="Lactamase_B"/>
    <property type="match status" value="1"/>
</dbReference>
<sequence length="765" mass="86027">MSTHHGYLEEFPWIRVDAFDGFAEVYNPYNQEKAYVHLLTHAHTDHTTGLNSPDFGSTVYCTSATKEILRHTMEAGDRVRSEEIKQISKRYKYADLRKPLQRNTGKMRIDTLFKMIEYNVPLTISGPAGESVTVTAIDANHCPGSAMFLIEGTDGVSVLITGDIRAEDWWIESLARNPYLSPYLAWSDMPYSTSIDDDLNDTRRALASGSSRRLLKRIYLDTSTMSWHRTVASKEEAIRDLVRLIPYYPKDTSFFINAWTWGYEELLKGLFRAFDEKIHLDPYKAIIYRAISATDPQLSRLGTTSTRPLRFHACERRWKCDQVWDQGQGCYEWLPEHLPCLGGPKRLKRPGVDRGKARVVYVNPTEGQDINTWRKYVENTEALLKRMEAKENVEVNPPKGKEENWPTNLFVSLSRHSTLPELQKFVRLFRPLSLYPLVMDDPRNDPGYTYRLVAHYFAPFVSPSQGFERILRDAETYSRHFVETQIRAGHRIQLVQRTQTLLERGVQGIAVAVGSRVITDLDEDYFINSEKMQGVRSNIEGGEEVLRQVEEWAAVDGPASTASSSGQSDPDDRRSAAQAKDEEVKSALSTSRKAVSQAEMKHEKLKEIETIIIEDSQDEPSSSTVTILVPATLEPIFPSLSTKGEHPEGVSSSAQFGPLSSSLPPPPSAVLDPQLFSSFSSSASTPIPPHSKLLPSSPPKKRPLGPSNSIDDHMIKPASAISKSQEIAGVDSLKRKSSFARKEEVIVERVKALREAKRRASLGGA</sequence>
<feature type="region of interest" description="Disordered" evidence="4">
    <location>
        <begin position="556"/>
        <end position="601"/>
    </location>
</feature>
<gene>
    <name evidence="6" type="ORF">BZ3500_MVSOF-1268-A1-R1_CHR4-2G07152</name>
</gene>
<dbReference type="InterPro" id="IPR036866">
    <property type="entry name" value="RibonucZ/Hydroxyglut_hydro"/>
</dbReference>
<dbReference type="AlphaFoldDB" id="A0A2X0MYG3"/>
<evidence type="ECO:0000313" key="6">
    <source>
        <dbReference type="EMBL" id="SCZ97345.1"/>
    </source>
</evidence>
<keyword evidence="7" id="KW-1185">Reference proteome</keyword>
<feature type="region of interest" description="Disordered" evidence="4">
    <location>
        <begin position="638"/>
        <end position="722"/>
    </location>
</feature>
<dbReference type="GO" id="GO:0000723">
    <property type="term" value="P:telomere maintenance"/>
    <property type="evidence" value="ECO:0007669"/>
    <property type="project" value="TreeGrafter"/>
</dbReference>
<accession>A0A2X0MYG3</accession>
<feature type="compositionally biased region" description="Basic and acidic residues" evidence="4">
    <location>
        <begin position="570"/>
        <end position="585"/>
    </location>
</feature>
<reference evidence="7" key="1">
    <citation type="submission" date="2016-10" db="EMBL/GenBank/DDBJ databases">
        <authorList>
            <person name="Jeantristanb JTB J.-T."/>
            <person name="Ricardo R."/>
        </authorList>
    </citation>
    <scope>NUCLEOTIDE SEQUENCE [LARGE SCALE GENOMIC DNA]</scope>
</reference>
<dbReference type="InterPro" id="IPR001279">
    <property type="entry name" value="Metallo-B-lactamas"/>
</dbReference>
<organism evidence="6 7">
    <name type="scientific">Microbotryum saponariae</name>
    <dbReference type="NCBI Taxonomy" id="289078"/>
    <lineage>
        <taxon>Eukaryota</taxon>
        <taxon>Fungi</taxon>
        <taxon>Dikarya</taxon>
        <taxon>Basidiomycota</taxon>
        <taxon>Pucciniomycotina</taxon>
        <taxon>Microbotryomycetes</taxon>
        <taxon>Microbotryales</taxon>
        <taxon>Microbotryaceae</taxon>
        <taxon>Microbotryum</taxon>
    </lineage>
</organism>
<dbReference type="GO" id="GO:0003684">
    <property type="term" value="F:damaged DNA binding"/>
    <property type="evidence" value="ECO:0007669"/>
    <property type="project" value="TreeGrafter"/>
</dbReference>
<proteinExistence type="predicted"/>
<dbReference type="GO" id="GO:0036297">
    <property type="term" value="P:interstrand cross-link repair"/>
    <property type="evidence" value="ECO:0007669"/>
    <property type="project" value="TreeGrafter"/>
</dbReference>
<dbReference type="GO" id="GO:0035312">
    <property type="term" value="F:5'-3' DNA exonuclease activity"/>
    <property type="evidence" value="ECO:0007669"/>
    <property type="project" value="TreeGrafter"/>
</dbReference>
<evidence type="ECO:0000256" key="4">
    <source>
        <dbReference type="SAM" id="MobiDB-lite"/>
    </source>
</evidence>
<dbReference type="STRING" id="289078.A0A2X0MYG3"/>
<dbReference type="Gene3D" id="3.40.50.12650">
    <property type="match status" value="1"/>
</dbReference>
<dbReference type="PANTHER" id="PTHR23240">
    <property type="entry name" value="DNA CROSS-LINK REPAIR PROTEIN PSO2/SNM1-RELATED"/>
    <property type="match status" value="1"/>
</dbReference>
<name>A0A2X0MYG3_9BASI</name>
<evidence type="ECO:0000256" key="2">
    <source>
        <dbReference type="ARBA" id="ARBA00022801"/>
    </source>
</evidence>
<evidence type="ECO:0000256" key="3">
    <source>
        <dbReference type="ARBA" id="ARBA00022839"/>
    </source>
</evidence>
<evidence type="ECO:0000259" key="5">
    <source>
        <dbReference type="SMART" id="SM00849"/>
    </source>
</evidence>
<evidence type="ECO:0000313" key="7">
    <source>
        <dbReference type="Proteomes" id="UP000249723"/>
    </source>
</evidence>
<dbReference type="SUPFAM" id="SSF56281">
    <property type="entry name" value="Metallo-hydrolase/oxidoreductase"/>
    <property type="match status" value="1"/>
</dbReference>
<feature type="domain" description="Metallo-beta-lactamase" evidence="5">
    <location>
        <begin position="3"/>
        <end position="210"/>
    </location>
</feature>
<dbReference type="EMBL" id="FMWP01000092">
    <property type="protein sequence ID" value="SCZ97345.1"/>
    <property type="molecule type" value="Genomic_DNA"/>
</dbReference>
<dbReference type="Gene3D" id="3.60.15.10">
    <property type="entry name" value="Ribonuclease Z/Hydroxyacylglutathione hydrolase-like"/>
    <property type="match status" value="1"/>
</dbReference>
<protein>
    <submittedName>
        <fullName evidence="6">BZ3500_MvSof-1268-A1-R1_Chr4-2g07152 protein</fullName>
    </submittedName>
</protein>
<keyword evidence="3" id="KW-0269">Exonuclease</keyword>
<keyword evidence="1" id="KW-0540">Nuclease</keyword>
<dbReference type="PANTHER" id="PTHR23240:SF8">
    <property type="entry name" value="PROTEIN ARTEMIS"/>
    <property type="match status" value="1"/>
</dbReference>
<keyword evidence="2" id="KW-0378">Hydrolase</keyword>